<reference evidence="1" key="1">
    <citation type="journal article" date="2014" name="Int. J. Syst. Evol. Microbiol.">
        <title>Complete genome sequence of Corynebacterium casei LMG S-19264T (=DSM 44701T), isolated from a smear-ripened cheese.</title>
        <authorList>
            <consortium name="US DOE Joint Genome Institute (JGI-PGF)"/>
            <person name="Walter F."/>
            <person name="Albersmeier A."/>
            <person name="Kalinowski J."/>
            <person name="Ruckert C."/>
        </authorList>
    </citation>
    <scope>NUCLEOTIDE SEQUENCE</scope>
    <source>
        <strain evidence="1">CGMCC 1.15966</strain>
    </source>
</reference>
<reference evidence="1" key="2">
    <citation type="submission" date="2020-09" db="EMBL/GenBank/DDBJ databases">
        <authorList>
            <person name="Sun Q."/>
            <person name="Zhou Y."/>
        </authorList>
    </citation>
    <scope>NUCLEOTIDE SEQUENCE</scope>
    <source>
        <strain evidence="1">CGMCC 1.15966</strain>
    </source>
</reference>
<keyword evidence="2" id="KW-1185">Reference proteome</keyword>
<evidence type="ECO:0000313" key="2">
    <source>
        <dbReference type="Proteomes" id="UP000614460"/>
    </source>
</evidence>
<dbReference type="RefSeq" id="WP_094257355.1">
    <property type="nucleotide sequence ID" value="NZ_BMKM01000005.1"/>
</dbReference>
<dbReference type="Pfam" id="PF05402">
    <property type="entry name" value="PqqD"/>
    <property type="match status" value="1"/>
</dbReference>
<evidence type="ECO:0000313" key="1">
    <source>
        <dbReference type="EMBL" id="GGE24042.1"/>
    </source>
</evidence>
<dbReference type="Proteomes" id="UP000614460">
    <property type="component" value="Unassembled WGS sequence"/>
</dbReference>
<evidence type="ECO:0008006" key="3">
    <source>
        <dbReference type="Google" id="ProtNLM"/>
    </source>
</evidence>
<dbReference type="AlphaFoldDB" id="A0A8H9FZF6"/>
<protein>
    <recommendedName>
        <fullName evidence="3">PqqD family protein</fullName>
    </recommendedName>
</protein>
<dbReference type="InterPro" id="IPR008792">
    <property type="entry name" value="PQQD"/>
</dbReference>
<accession>A0A8H9FZF6</accession>
<comment type="caution">
    <text evidence="1">The sequence shown here is derived from an EMBL/GenBank/DDBJ whole genome shotgun (WGS) entry which is preliminary data.</text>
</comment>
<organism evidence="1 2">
    <name type="scientific">Sphingobacterium cellulitidis</name>
    <dbReference type="NCBI Taxonomy" id="1768011"/>
    <lineage>
        <taxon>Bacteria</taxon>
        <taxon>Pseudomonadati</taxon>
        <taxon>Bacteroidota</taxon>
        <taxon>Sphingobacteriia</taxon>
        <taxon>Sphingobacteriales</taxon>
        <taxon>Sphingobacteriaceae</taxon>
        <taxon>Sphingobacterium</taxon>
    </lineage>
</organism>
<sequence length="88" mass="10336">MRLRSDLILRKIGDEYMIVDPGKEMIDLSKVYSLNRTAAYLWDEMKGRDFSEDDVATFLVERYGLSPRQAYMDGSKLIYQFKSEKLIT</sequence>
<gene>
    <name evidence="1" type="ORF">GCM10011516_22120</name>
</gene>
<proteinExistence type="predicted"/>
<name>A0A8H9FZF6_9SPHI</name>
<dbReference type="EMBL" id="BMKM01000005">
    <property type="protein sequence ID" value="GGE24042.1"/>
    <property type="molecule type" value="Genomic_DNA"/>
</dbReference>